<organism evidence="18">
    <name type="scientific">Leptuca pugilator</name>
    <name type="common">Atlantic sand fiddler crab</name>
    <name type="synonym">Uca pugilator</name>
    <dbReference type="NCBI Taxonomy" id="6772"/>
    <lineage>
        <taxon>Eukaryota</taxon>
        <taxon>Metazoa</taxon>
        <taxon>Ecdysozoa</taxon>
        <taxon>Arthropoda</taxon>
        <taxon>Crustacea</taxon>
        <taxon>Multicrustacea</taxon>
        <taxon>Malacostraca</taxon>
        <taxon>Eumalacostraca</taxon>
        <taxon>Eucarida</taxon>
        <taxon>Decapoda</taxon>
        <taxon>Pleocyemata</taxon>
        <taxon>Brachyura</taxon>
        <taxon>Eubrachyura</taxon>
        <taxon>Ocypodoidea</taxon>
        <taxon>Ocypodidae</taxon>
        <taxon>Gelasiminae</taxon>
        <taxon>Leptuca</taxon>
    </lineage>
</organism>
<dbReference type="FunFam" id="1.20.1070.10:FF:000044">
    <property type="entry name" value="Opsin, ultraviolet-sensitive"/>
    <property type="match status" value="1"/>
</dbReference>
<evidence type="ECO:0000256" key="4">
    <source>
        <dbReference type="ARBA" id="ARBA00022606"/>
    </source>
</evidence>
<dbReference type="PROSITE" id="PS00237">
    <property type="entry name" value="G_PROTEIN_RECEP_F1_1"/>
    <property type="match status" value="1"/>
</dbReference>
<comment type="function">
    <text evidence="15">Visual pigments are the light-absorbing molecules that mediate vision. They consist of an apoprotein, opsin, covalently linked to cis-retinal. This opsin produces visual pigments with maximal absorption in the blue-green region of the spectrum.</text>
</comment>
<dbReference type="SUPFAM" id="SSF81321">
    <property type="entry name" value="Family A G protein-coupled receptor-like"/>
    <property type="match status" value="1"/>
</dbReference>
<dbReference type="PRINTS" id="PR00238">
    <property type="entry name" value="OPSIN"/>
</dbReference>
<dbReference type="PANTHER" id="PTHR24240">
    <property type="entry name" value="OPSIN"/>
    <property type="match status" value="1"/>
</dbReference>
<sequence>MMAAMKVLNATGPQAMAYGSGGYSFGFPEGVSVTDFVPDHIKHMIHPHWEKFPPVNPMWHYLLGVVYLFLGAISLFGNGMVLLLFMKNKNLRSPANYLVANLAIFDFIMMLKTPVFIVNSFNEGPVWGKLGCDVFALMGSYAGIGGAVTNAAIAYDRYKTIAKPFEAKMSRSTAFLMVVGIWAYASPWSLLPLFGIWGRFVPEGFLTTCSFDYLSEDLNTRSFVGAIFVFSYILPGMLIVYFYSQIFSHVKSHEKAMHEQAKKMNVTNLRSNAEANAQSAEVRIAKVAMTNVALWLVCWTPYAAVVVQGLFFNQEDITPIVSMLPALLAKSASVYNPIIYAINHTKFRLALTKQMPGFCIHEEEEKASGADSKSTDTQKA</sequence>
<evidence type="ECO:0000256" key="2">
    <source>
        <dbReference type="ARBA" id="ARBA00022543"/>
    </source>
</evidence>
<evidence type="ECO:0000256" key="6">
    <source>
        <dbReference type="ARBA" id="ARBA00022925"/>
    </source>
</evidence>
<dbReference type="InterPro" id="IPR050125">
    <property type="entry name" value="GPCR_opsins"/>
</dbReference>
<keyword evidence="3" id="KW-0597">Phosphoprotein</keyword>
<evidence type="ECO:0000256" key="7">
    <source>
        <dbReference type="ARBA" id="ARBA00022989"/>
    </source>
</evidence>
<feature type="transmembrane region" description="Helical" evidence="16">
    <location>
        <begin position="292"/>
        <end position="311"/>
    </location>
</feature>
<feature type="transmembrane region" description="Helical" evidence="16">
    <location>
        <begin position="174"/>
        <end position="197"/>
    </location>
</feature>
<keyword evidence="13 16" id="KW-0807">Transducer</keyword>
<reference evidence="18" key="1">
    <citation type="journal article" date="2010" name="J. Exp. Biol.">
        <title>Molecular evidence for color discrimination in the Atlantic sand fiddler crab, Uca pugilator.</title>
        <authorList>
            <person name="Rajkumar P."/>
            <person name="Rollmann S.M."/>
            <person name="Cook T.A."/>
            <person name="Layne J.E."/>
        </authorList>
    </citation>
    <scope>NUCLEOTIDE SEQUENCE</scope>
</reference>
<feature type="domain" description="G-protein coupled receptors family 1 profile" evidence="17">
    <location>
        <begin position="77"/>
        <end position="340"/>
    </location>
</feature>
<keyword evidence="12 16" id="KW-0675">Receptor</keyword>
<keyword evidence="10 16" id="KW-0472">Membrane</keyword>
<dbReference type="CDD" id="cd15079">
    <property type="entry name" value="7tmA_photoreceptors_insect"/>
    <property type="match status" value="1"/>
</dbReference>
<feature type="transmembrane region" description="Helical" evidence="16">
    <location>
        <begin position="317"/>
        <end position="342"/>
    </location>
</feature>
<dbReference type="InterPro" id="IPR027430">
    <property type="entry name" value="Retinal_BS"/>
</dbReference>
<keyword evidence="6 16" id="KW-0681">Retinal protein</keyword>
<dbReference type="InterPro" id="IPR001760">
    <property type="entry name" value="Opsin"/>
</dbReference>
<dbReference type="SMR" id="E5G6F2"/>
<keyword evidence="14" id="KW-0844">Vision</keyword>
<keyword evidence="5 16" id="KW-0812">Transmembrane</keyword>
<dbReference type="PROSITE" id="PS00238">
    <property type="entry name" value="OPSIN"/>
    <property type="match status" value="1"/>
</dbReference>
<dbReference type="GO" id="GO:0007602">
    <property type="term" value="P:phototransduction"/>
    <property type="evidence" value="ECO:0007669"/>
    <property type="project" value="UniProtKB-KW"/>
</dbReference>
<dbReference type="SMART" id="SM01381">
    <property type="entry name" value="7TM_GPCR_Srsx"/>
    <property type="match status" value="1"/>
</dbReference>
<dbReference type="AlphaFoldDB" id="E5G6F2"/>
<keyword evidence="9 16" id="KW-0297">G-protein coupled receptor</keyword>
<evidence type="ECO:0000256" key="3">
    <source>
        <dbReference type="ARBA" id="ARBA00022553"/>
    </source>
</evidence>
<keyword evidence="11" id="KW-1015">Disulfide bond</keyword>
<name>E5G6F2_LEPPG</name>
<feature type="transmembrane region" description="Helical" evidence="16">
    <location>
        <begin position="134"/>
        <end position="153"/>
    </location>
</feature>
<evidence type="ECO:0000259" key="17">
    <source>
        <dbReference type="PROSITE" id="PS50262"/>
    </source>
</evidence>
<feature type="transmembrane region" description="Helical" evidence="16">
    <location>
        <begin position="223"/>
        <end position="243"/>
    </location>
</feature>
<evidence type="ECO:0000313" key="18">
    <source>
        <dbReference type="EMBL" id="ADQ01811.1"/>
    </source>
</evidence>
<dbReference type="GO" id="GO:0007601">
    <property type="term" value="P:visual perception"/>
    <property type="evidence" value="ECO:0007669"/>
    <property type="project" value="UniProtKB-KW"/>
</dbReference>
<keyword evidence="4 16" id="KW-0716">Sensory transduction</keyword>
<evidence type="ECO:0000256" key="1">
    <source>
        <dbReference type="ARBA" id="ARBA00004141"/>
    </source>
</evidence>
<dbReference type="InterPro" id="IPR017452">
    <property type="entry name" value="GPCR_Rhodpsn_7TM"/>
</dbReference>
<evidence type="ECO:0000256" key="10">
    <source>
        <dbReference type="ARBA" id="ARBA00023136"/>
    </source>
</evidence>
<keyword evidence="2 16" id="KW-0600">Photoreceptor protein</keyword>
<dbReference type="PRINTS" id="PR00577">
    <property type="entry name" value="OPSINRH3RH4"/>
</dbReference>
<evidence type="ECO:0000256" key="16">
    <source>
        <dbReference type="RuleBase" id="RU004951"/>
    </source>
</evidence>
<dbReference type="PROSITE" id="PS50262">
    <property type="entry name" value="G_PROTEIN_RECEP_F1_2"/>
    <property type="match status" value="1"/>
</dbReference>
<dbReference type="GO" id="GO:0016020">
    <property type="term" value="C:membrane"/>
    <property type="evidence" value="ECO:0007669"/>
    <property type="project" value="UniProtKB-SubCell"/>
</dbReference>
<protein>
    <submittedName>
        <fullName evidence="18">Opsin protein</fullName>
    </submittedName>
</protein>
<evidence type="ECO:0000256" key="8">
    <source>
        <dbReference type="ARBA" id="ARBA00022991"/>
    </source>
</evidence>
<dbReference type="GO" id="GO:0009881">
    <property type="term" value="F:photoreceptor activity"/>
    <property type="evidence" value="ECO:0007669"/>
    <property type="project" value="UniProtKB-KW"/>
</dbReference>
<accession>E5G6F2</accession>
<dbReference type="EMBL" id="HM765427">
    <property type="protein sequence ID" value="ADQ01811.1"/>
    <property type="molecule type" value="mRNA"/>
</dbReference>
<evidence type="ECO:0000256" key="13">
    <source>
        <dbReference type="ARBA" id="ARBA00023224"/>
    </source>
</evidence>
<evidence type="ECO:0000256" key="15">
    <source>
        <dbReference type="ARBA" id="ARBA00053683"/>
    </source>
</evidence>
<evidence type="ECO:0000256" key="14">
    <source>
        <dbReference type="ARBA" id="ARBA00023305"/>
    </source>
</evidence>
<dbReference type="GO" id="GO:0004930">
    <property type="term" value="F:G protein-coupled receptor activity"/>
    <property type="evidence" value="ECO:0007669"/>
    <property type="project" value="UniProtKB-KW"/>
</dbReference>
<evidence type="ECO:0000256" key="12">
    <source>
        <dbReference type="ARBA" id="ARBA00023170"/>
    </source>
</evidence>
<proteinExistence type="evidence at transcript level"/>
<dbReference type="InterPro" id="IPR000276">
    <property type="entry name" value="GPCR_Rhodpsn"/>
</dbReference>
<gene>
    <name evidence="18" type="primary">Rh3</name>
</gene>
<dbReference type="Pfam" id="PF00001">
    <property type="entry name" value="7tm_1"/>
    <property type="match status" value="1"/>
</dbReference>
<dbReference type="PRINTS" id="PR00237">
    <property type="entry name" value="GPCRRHODOPSN"/>
</dbReference>
<dbReference type="Gene3D" id="1.20.1070.10">
    <property type="entry name" value="Rhodopsin 7-helix transmembrane proteins"/>
    <property type="match status" value="1"/>
</dbReference>
<comment type="similarity">
    <text evidence="16">Belongs to the G-protein coupled receptor 1 family. Opsin subfamily.</text>
</comment>
<feature type="transmembrane region" description="Helical" evidence="16">
    <location>
        <begin position="59"/>
        <end position="85"/>
    </location>
</feature>
<keyword evidence="8 16" id="KW-0157">Chromophore</keyword>
<evidence type="ECO:0000256" key="9">
    <source>
        <dbReference type="ARBA" id="ARBA00023040"/>
    </source>
</evidence>
<feature type="transmembrane region" description="Helical" evidence="16">
    <location>
        <begin position="97"/>
        <end position="122"/>
    </location>
</feature>
<evidence type="ECO:0000256" key="11">
    <source>
        <dbReference type="ARBA" id="ARBA00023157"/>
    </source>
</evidence>
<comment type="subcellular location">
    <subcellularLocation>
        <location evidence="1 16">Membrane</location>
        <topology evidence="1 16">Multi-pass membrane protein</topology>
    </subcellularLocation>
</comment>
<evidence type="ECO:0000256" key="5">
    <source>
        <dbReference type="ARBA" id="ARBA00022692"/>
    </source>
</evidence>
<keyword evidence="7 16" id="KW-1133">Transmembrane helix</keyword>